<evidence type="ECO:0000313" key="6">
    <source>
        <dbReference type="Proteomes" id="UP000694844"/>
    </source>
</evidence>
<comment type="subcellular location">
    <subcellularLocation>
        <location evidence="1">Secreted</location>
    </subcellularLocation>
</comment>
<feature type="domain" description="C1q" evidence="5">
    <location>
        <begin position="49"/>
        <end position="181"/>
    </location>
</feature>
<keyword evidence="3" id="KW-0732">Signal</keyword>
<sequence>MFGSYRSRTFQICVSMVTLVLVFALMLSCTDGLYIHTVQTFQDLRQQVQKGHAVAFTAILSKHTVVSSKAIVKYDHILSNVGGAYHPSTGIFTAPYKGIYSISCSLLSETSNGVNLQITKNGAKMSILYSAPSTYPHAGQTLQLLLNKGDKIWIQNYKAKEAKLHDYSAYNVFSGALITRL</sequence>
<dbReference type="PRINTS" id="PR00007">
    <property type="entry name" value="COMPLEMNTC1Q"/>
</dbReference>
<evidence type="ECO:0000256" key="1">
    <source>
        <dbReference type="ARBA" id="ARBA00004613"/>
    </source>
</evidence>
<dbReference type="PANTHER" id="PTHR22923:SF102">
    <property type="entry name" value="CEREBELLIN 13-RELATED"/>
    <property type="match status" value="1"/>
</dbReference>
<dbReference type="GeneID" id="111109577"/>
<dbReference type="Gene3D" id="2.60.120.40">
    <property type="match status" value="1"/>
</dbReference>
<dbReference type="InterPro" id="IPR008983">
    <property type="entry name" value="Tumour_necrosis_fac-like_dom"/>
</dbReference>
<gene>
    <name evidence="7" type="primary">LOC111109577</name>
</gene>
<evidence type="ECO:0000256" key="4">
    <source>
        <dbReference type="SAM" id="Phobius"/>
    </source>
</evidence>
<name>A0A8B8BEK5_CRAVI</name>
<evidence type="ECO:0000256" key="2">
    <source>
        <dbReference type="ARBA" id="ARBA00022525"/>
    </source>
</evidence>
<dbReference type="SUPFAM" id="SSF49842">
    <property type="entry name" value="TNF-like"/>
    <property type="match status" value="1"/>
</dbReference>
<evidence type="ECO:0000313" key="7">
    <source>
        <dbReference type="RefSeq" id="XP_022301461.1"/>
    </source>
</evidence>
<dbReference type="SMART" id="SM00110">
    <property type="entry name" value="C1Q"/>
    <property type="match status" value="1"/>
</dbReference>
<dbReference type="InterPro" id="IPR001073">
    <property type="entry name" value="C1q_dom"/>
</dbReference>
<dbReference type="GO" id="GO:0005576">
    <property type="term" value="C:extracellular region"/>
    <property type="evidence" value="ECO:0007669"/>
    <property type="project" value="UniProtKB-SubCell"/>
</dbReference>
<keyword evidence="6" id="KW-1185">Reference proteome</keyword>
<organism evidence="6 7">
    <name type="scientific">Crassostrea virginica</name>
    <name type="common">Eastern oyster</name>
    <dbReference type="NCBI Taxonomy" id="6565"/>
    <lineage>
        <taxon>Eukaryota</taxon>
        <taxon>Metazoa</taxon>
        <taxon>Spiralia</taxon>
        <taxon>Lophotrochozoa</taxon>
        <taxon>Mollusca</taxon>
        <taxon>Bivalvia</taxon>
        <taxon>Autobranchia</taxon>
        <taxon>Pteriomorphia</taxon>
        <taxon>Ostreida</taxon>
        <taxon>Ostreoidea</taxon>
        <taxon>Ostreidae</taxon>
        <taxon>Crassostrea</taxon>
    </lineage>
</organism>
<dbReference type="AlphaFoldDB" id="A0A8B8BEK5"/>
<protein>
    <submittedName>
        <fullName evidence="7">Complement C1q-like protein 4 isoform X1</fullName>
    </submittedName>
</protein>
<proteinExistence type="predicted"/>
<evidence type="ECO:0000259" key="5">
    <source>
        <dbReference type="PROSITE" id="PS50871"/>
    </source>
</evidence>
<reference evidence="7" key="1">
    <citation type="submission" date="2025-08" db="UniProtKB">
        <authorList>
            <consortium name="RefSeq"/>
        </authorList>
    </citation>
    <scope>IDENTIFICATION</scope>
    <source>
        <tissue evidence="7">Whole sample</tissue>
    </source>
</reference>
<keyword evidence="2" id="KW-0964">Secreted</keyword>
<keyword evidence="4" id="KW-0812">Transmembrane</keyword>
<dbReference type="PROSITE" id="PS51257">
    <property type="entry name" value="PROKAR_LIPOPROTEIN"/>
    <property type="match status" value="1"/>
</dbReference>
<dbReference type="PROSITE" id="PS50871">
    <property type="entry name" value="C1Q"/>
    <property type="match status" value="1"/>
</dbReference>
<dbReference type="Pfam" id="PF00386">
    <property type="entry name" value="C1q"/>
    <property type="match status" value="1"/>
</dbReference>
<evidence type="ECO:0000256" key="3">
    <source>
        <dbReference type="ARBA" id="ARBA00022729"/>
    </source>
</evidence>
<accession>A0A8B8BEK5</accession>
<dbReference type="PANTHER" id="PTHR22923">
    <property type="entry name" value="CEREBELLIN-RELATED"/>
    <property type="match status" value="1"/>
</dbReference>
<dbReference type="KEGG" id="cvn:111109577"/>
<keyword evidence="4" id="KW-1133">Transmembrane helix</keyword>
<feature type="transmembrane region" description="Helical" evidence="4">
    <location>
        <begin position="12"/>
        <end position="35"/>
    </location>
</feature>
<dbReference type="Proteomes" id="UP000694844">
    <property type="component" value="Chromosome 8"/>
</dbReference>
<keyword evidence="4" id="KW-0472">Membrane</keyword>
<dbReference type="OrthoDB" id="6154955at2759"/>
<dbReference type="InterPro" id="IPR050822">
    <property type="entry name" value="Cerebellin_Synaptic_Org"/>
</dbReference>
<dbReference type="RefSeq" id="XP_022301461.1">
    <property type="nucleotide sequence ID" value="XM_022445753.1"/>
</dbReference>